<evidence type="ECO:0000256" key="1">
    <source>
        <dbReference type="SAM" id="MobiDB-lite"/>
    </source>
</evidence>
<accession>A0A8S1WDY1</accession>
<evidence type="ECO:0000313" key="4">
    <source>
        <dbReference type="Proteomes" id="UP000689195"/>
    </source>
</evidence>
<reference evidence="3" key="1">
    <citation type="submission" date="2021-01" db="EMBL/GenBank/DDBJ databases">
        <authorList>
            <consortium name="Genoscope - CEA"/>
            <person name="William W."/>
        </authorList>
    </citation>
    <scope>NUCLEOTIDE SEQUENCE</scope>
</reference>
<dbReference type="Proteomes" id="UP000689195">
    <property type="component" value="Unassembled WGS sequence"/>
</dbReference>
<evidence type="ECO:0000313" key="2">
    <source>
        <dbReference type="EMBL" id="CAD8186928.1"/>
    </source>
</evidence>
<feature type="compositionally biased region" description="Basic and acidic residues" evidence="1">
    <location>
        <begin position="95"/>
        <end position="116"/>
    </location>
</feature>
<organism evidence="3 4">
    <name type="scientific">Paramecium pentaurelia</name>
    <dbReference type="NCBI Taxonomy" id="43138"/>
    <lineage>
        <taxon>Eukaryota</taxon>
        <taxon>Sar</taxon>
        <taxon>Alveolata</taxon>
        <taxon>Ciliophora</taxon>
        <taxon>Intramacronucleata</taxon>
        <taxon>Oligohymenophorea</taxon>
        <taxon>Peniculida</taxon>
        <taxon>Parameciidae</taxon>
        <taxon>Paramecium</taxon>
    </lineage>
</organism>
<gene>
    <name evidence="2" type="ORF">PPENT_87.1.T0880061</name>
    <name evidence="3" type="ORF">PPENT_87.1.T0880062</name>
</gene>
<protein>
    <submittedName>
        <fullName evidence="3">Uncharacterized protein</fullName>
    </submittedName>
</protein>
<sequence length="126" mass="14657">MQQEDSEYIPVELLVNTKNEASIRLVYKPQQLSTGAKKVKMVYEILLKNIYEIENPTKEGVIEKIFSDHPFLKRSDKMVENMKEAVKNIFEERAEKKKAEKERSEITEIQEDKEGSAAKIPTIKNK</sequence>
<evidence type="ECO:0000313" key="3">
    <source>
        <dbReference type="EMBL" id="CAD8186930.1"/>
    </source>
</evidence>
<proteinExistence type="predicted"/>
<feature type="region of interest" description="Disordered" evidence="1">
    <location>
        <begin position="95"/>
        <end position="126"/>
    </location>
</feature>
<dbReference type="OrthoDB" id="310429at2759"/>
<dbReference type="EMBL" id="CAJJDO010000088">
    <property type="protein sequence ID" value="CAD8186928.1"/>
    <property type="molecule type" value="Genomic_DNA"/>
</dbReference>
<dbReference type="EMBL" id="CAJJDO010000088">
    <property type="protein sequence ID" value="CAD8186930.1"/>
    <property type="molecule type" value="Genomic_DNA"/>
</dbReference>
<dbReference type="AlphaFoldDB" id="A0A8S1WDY1"/>
<keyword evidence="4" id="KW-1185">Reference proteome</keyword>
<name>A0A8S1WDY1_9CILI</name>
<comment type="caution">
    <text evidence="3">The sequence shown here is derived from an EMBL/GenBank/DDBJ whole genome shotgun (WGS) entry which is preliminary data.</text>
</comment>